<keyword evidence="3" id="KW-1185">Reference proteome</keyword>
<feature type="region of interest" description="Disordered" evidence="1">
    <location>
        <begin position="40"/>
        <end position="113"/>
    </location>
</feature>
<comment type="caution">
    <text evidence="2">The sequence shown here is derived from an EMBL/GenBank/DDBJ whole genome shotgun (WGS) entry which is preliminary data.</text>
</comment>
<gene>
    <name evidence="2" type="ORF">WJX73_002386</name>
</gene>
<dbReference type="Proteomes" id="UP001465755">
    <property type="component" value="Unassembled WGS sequence"/>
</dbReference>
<reference evidence="2 3" key="1">
    <citation type="journal article" date="2024" name="Nat. Commun.">
        <title>Phylogenomics reveals the evolutionary origins of lichenization in chlorophyte algae.</title>
        <authorList>
            <person name="Puginier C."/>
            <person name="Libourel C."/>
            <person name="Otte J."/>
            <person name="Skaloud P."/>
            <person name="Haon M."/>
            <person name="Grisel S."/>
            <person name="Petersen M."/>
            <person name="Berrin J.G."/>
            <person name="Delaux P.M."/>
            <person name="Dal Grande F."/>
            <person name="Keller J."/>
        </authorList>
    </citation>
    <scope>NUCLEOTIDE SEQUENCE [LARGE SCALE GENOMIC DNA]</scope>
    <source>
        <strain evidence="2 3">SAG 2036</strain>
    </source>
</reference>
<protein>
    <submittedName>
        <fullName evidence="2">Uncharacterized protein</fullName>
    </submittedName>
</protein>
<name>A0AAW1NLR7_9CHLO</name>
<accession>A0AAW1NLR7</accession>
<dbReference type="AlphaFoldDB" id="A0AAW1NLR7"/>
<sequence length="214" mass="23531">MNTGVMASAHSDQLVLSRVRSWHLLSRGLRGSLRHCRGRGFDRRVRSPPRAHRGGSGVRMVSPGRHMGRGSFVRGGLRRHVSLEGPSHPRDIDPDFPLSRSSFERPRTPSAGFMGDDMSPLPPLPASPPPGAFHGGFQMLGGSGRVVERVLERGPGEYELGGGPVWGRGPRPSGGFHEPPGGFLDHHDFEMEDRMGELGRMDRSFSLNQSFRQR</sequence>
<evidence type="ECO:0000313" key="3">
    <source>
        <dbReference type="Proteomes" id="UP001465755"/>
    </source>
</evidence>
<evidence type="ECO:0000256" key="1">
    <source>
        <dbReference type="SAM" id="MobiDB-lite"/>
    </source>
</evidence>
<dbReference type="EMBL" id="JALJOQ010000211">
    <property type="protein sequence ID" value="KAK9789222.1"/>
    <property type="molecule type" value="Genomic_DNA"/>
</dbReference>
<proteinExistence type="predicted"/>
<evidence type="ECO:0000313" key="2">
    <source>
        <dbReference type="EMBL" id="KAK9789222.1"/>
    </source>
</evidence>
<organism evidence="2 3">
    <name type="scientific">Symbiochloris irregularis</name>
    <dbReference type="NCBI Taxonomy" id="706552"/>
    <lineage>
        <taxon>Eukaryota</taxon>
        <taxon>Viridiplantae</taxon>
        <taxon>Chlorophyta</taxon>
        <taxon>core chlorophytes</taxon>
        <taxon>Trebouxiophyceae</taxon>
        <taxon>Trebouxiales</taxon>
        <taxon>Trebouxiaceae</taxon>
        <taxon>Symbiochloris</taxon>
    </lineage>
</organism>